<dbReference type="PATRIC" id="fig|1411021.3.peg.2123"/>
<dbReference type="Proteomes" id="UP000018874">
    <property type="component" value="Unassembled WGS sequence"/>
</dbReference>
<protein>
    <submittedName>
        <fullName evidence="1">Uncharacterized protein</fullName>
    </submittedName>
</protein>
<dbReference type="EMBL" id="AYYD01001274">
    <property type="protein sequence ID" value="ETK07728.1"/>
    <property type="molecule type" value="Genomic_DNA"/>
</dbReference>
<gene>
    <name evidence="1" type="ORF">T231_15625</name>
</gene>
<dbReference type="AlphaFoldDB" id="W2CL12"/>
<keyword evidence="2" id="KW-1185">Reference proteome</keyword>
<comment type="caution">
    <text evidence="1">The sequence shown here is derived from an EMBL/GenBank/DDBJ whole genome shotgun (WGS) entry which is preliminary data.</text>
</comment>
<accession>W2CL12</accession>
<evidence type="ECO:0000313" key="2">
    <source>
        <dbReference type="Proteomes" id="UP000018874"/>
    </source>
</evidence>
<name>W2CL12_9BACT</name>
<organism evidence="1 2">
    <name type="scientific">Tannerella sp. oral taxon BU063 isolate Cell 6/7/9</name>
    <dbReference type="NCBI Taxonomy" id="1411021"/>
    <lineage>
        <taxon>Bacteria</taxon>
        <taxon>Pseudomonadati</taxon>
        <taxon>Bacteroidota</taxon>
        <taxon>Bacteroidia</taxon>
        <taxon>Bacteroidales</taxon>
        <taxon>Tannerellaceae</taxon>
        <taxon>Tannerella</taxon>
    </lineage>
</organism>
<sequence length="174" mass="20471">MYFSDNHIKNRSHLQAFCSSMAILELRVSPIIRIKPAESLYGGHAMAKVFLEMLAEVPQIEKRMFWRLRNSRKSKRERFGACGSSANQKENVLAFAGLPQIKKRTFWRLRKFRKSKRECFGVCGIPANQKKNVLALAEVPQIKKRTLWRLRKFRKHSQKHFGRYSALSKPFFRD</sequence>
<proteinExistence type="predicted"/>
<reference evidence="1 2" key="1">
    <citation type="submission" date="2013-11" db="EMBL/GenBank/DDBJ databases">
        <title>Single cell genomics of uncultured Tannerella BU063 (oral taxon 286).</title>
        <authorList>
            <person name="Beall C.J."/>
            <person name="Campbell A.G."/>
            <person name="Griffen A.L."/>
            <person name="Podar M."/>
            <person name="Leys E.J."/>
        </authorList>
    </citation>
    <scope>NUCLEOTIDE SEQUENCE [LARGE SCALE GENOMIC DNA]</scope>
    <source>
        <strain evidence="1">Cell 6/7/9</strain>
    </source>
</reference>
<evidence type="ECO:0000313" key="1">
    <source>
        <dbReference type="EMBL" id="ETK07728.1"/>
    </source>
</evidence>